<geneLocation type="mitochondrion" evidence="23"/>
<evidence type="ECO:0000256" key="7">
    <source>
        <dbReference type="ARBA" id="ARBA00022692"/>
    </source>
</evidence>
<dbReference type="InterPro" id="IPR036150">
    <property type="entry name" value="Cyt_b/b6_C_sf"/>
</dbReference>
<evidence type="ECO:0000256" key="9">
    <source>
        <dbReference type="ARBA" id="ARBA00022792"/>
    </source>
</evidence>
<organism evidence="23">
    <name type="scientific">Rhinebothrium sp. 1</name>
    <dbReference type="NCBI Taxonomy" id="108307"/>
    <lineage>
        <taxon>Eukaryota</taxon>
        <taxon>Metazoa</taxon>
        <taxon>Spiralia</taxon>
        <taxon>Lophotrochozoa</taxon>
        <taxon>Platyhelminthes</taxon>
        <taxon>Cestoda</taxon>
        <taxon>Eucestoda</taxon>
        <taxon>Rhinebothriidea</taxon>
        <taxon>Rhinebothrium</taxon>
    </lineage>
</organism>
<feature type="transmembrane region" description="Helical" evidence="20">
    <location>
        <begin position="210"/>
        <end position="237"/>
    </location>
</feature>
<dbReference type="SUPFAM" id="SSF81342">
    <property type="entry name" value="Transmembrane di-heme cytochromes"/>
    <property type="match status" value="1"/>
</dbReference>
<feature type="domain" description="Cytochrome b/b6 C-terminal region profile" evidence="21">
    <location>
        <begin position="250"/>
        <end position="343"/>
    </location>
</feature>
<feature type="transmembrane region" description="Helical" evidence="20">
    <location>
        <begin position="102"/>
        <end position="124"/>
    </location>
</feature>
<evidence type="ECO:0000256" key="17">
    <source>
        <dbReference type="ARBA" id="ARBA00031681"/>
    </source>
</evidence>
<dbReference type="InterPro" id="IPR048259">
    <property type="entry name" value="Cytochrome_b_N_euk/bac"/>
</dbReference>
<evidence type="ECO:0000256" key="1">
    <source>
        <dbReference type="ARBA" id="ARBA00002566"/>
    </source>
</evidence>
<dbReference type="InterPro" id="IPR005797">
    <property type="entry name" value="Cyt_b/b6_N"/>
</dbReference>
<evidence type="ECO:0000256" key="13">
    <source>
        <dbReference type="ARBA" id="ARBA00023075"/>
    </source>
</evidence>
<dbReference type="PANTHER" id="PTHR19271:SF16">
    <property type="entry name" value="CYTOCHROME B"/>
    <property type="match status" value="1"/>
</dbReference>
<feature type="domain" description="Cytochrome b/b6 N-terminal region profile" evidence="22">
    <location>
        <begin position="10"/>
        <end position="195"/>
    </location>
</feature>
<comment type="subcellular location">
    <subcellularLocation>
        <location evidence="2">Mitochondrion inner membrane</location>
        <topology evidence="2">Multi-pass membrane protein</topology>
    </subcellularLocation>
</comment>
<comment type="function">
    <text evidence="1">Component of the ubiquinol-cytochrome c reductase complex (complex III or cytochrome b-c1 complex) that is part of the mitochondrial respiratory chain. The b-c1 complex mediates electron transfer from ubiquinol to cytochrome c. Contributes to the generation of a proton gradient across the mitochondrial membrane that is then used for ATP synthesis.</text>
</comment>
<evidence type="ECO:0000259" key="21">
    <source>
        <dbReference type="Pfam" id="PF00032"/>
    </source>
</evidence>
<evidence type="ECO:0000256" key="12">
    <source>
        <dbReference type="ARBA" id="ARBA00023004"/>
    </source>
</evidence>
<keyword evidence="8" id="KW-0479">Metal-binding</keyword>
<dbReference type="GO" id="GO:0016491">
    <property type="term" value="F:oxidoreductase activity"/>
    <property type="evidence" value="ECO:0007669"/>
    <property type="project" value="InterPro"/>
</dbReference>
<dbReference type="InterPro" id="IPR027387">
    <property type="entry name" value="Cytb/b6-like_sf"/>
</dbReference>
<keyword evidence="12" id="KW-0408">Iron</keyword>
<evidence type="ECO:0000256" key="16">
    <source>
        <dbReference type="ARBA" id="ARBA00029812"/>
    </source>
</evidence>
<evidence type="ECO:0000256" key="4">
    <source>
        <dbReference type="ARBA" id="ARBA00022448"/>
    </source>
</evidence>
<evidence type="ECO:0000256" key="3">
    <source>
        <dbReference type="ARBA" id="ARBA00013531"/>
    </source>
</evidence>
<dbReference type="GO" id="GO:0046872">
    <property type="term" value="F:metal ion binding"/>
    <property type="evidence" value="ECO:0007669"/>
    <property type="project" value="UniProtKB-KW"/>
</dbReference>
<evidence type="ECO:0000313" key="23">
    <source>
        <dbReference type="EMBL" id="UFQ88670.1"/>
    </source>
</evidence>
<evidence type="ECO:0000256" key="2">
    <source>
        <dbReference type="ARBA" id="ARBA00004448"/>
    </source>
</evidence>
<evidence type="ECO:0000256" key="6">
    <source>
        <dbReference type="ARBA" id="ARBA00022660"/>
    </source>
</evidence>
<evidence type="ECO:0000259" key="22">
    <source>
        <dbReference type="Pfam" id="PF00033"/>
    </source>
</evidence>
<evidence type="ECO:0000256" key="19">
    <source>
        <dbReference type="ARBA" id="ARBA00032818"/>
    </source>
</evidence>
<feature type="transmembrane region" description="Helical" evidence="20">
    <location>
        <begin position="280"/>
        <end position="298"/>
    </location>
</feature>
<dbReference type="Pfam" id="PF00033">
    <property type="entry name" value="Cytochrome_B"/>
    <property type="match status" value="1"/>
</dbReference>
<feature type="transmembrane region" description="Helical" evidence="20">
    <location>
        <begin position="130"/>
        <end position="154"/>
    </location>
</feature>
<evidence type="ECO:0000256" key="8">
    <source>
        <dbReference type="ARBA" id="ARBA00022723"/>
    </source>
</evidence>
<keyword evidence="5" id="KW-0349">Heme</keyword>
<feature type="transmembrane region" description="Helical" evidence="20">
    <location>
        <begin position="310"/>
        <end position="327"/>
    </location>
</feature>
<accession>A0A8K1SWY1</accession>
<keyword evidence="7 20" id="KW-0812">Transmembrane</keyword>
<keyword evidence="9" id="KW-0999">Mitochondrion inner membrane</keyword>
<keyword evidence="11 20" id="KW-1133">Transmembrane helix</keyword>
<keyword evidence="13" id="KW-0830">Ubiquinone</keyword>
<evidence type="ECO:0000256" key="15">
    <source>
        <dbReference type="ARBA" id="ARBA00023136"/>
    </source>
</evidence>
<dbReference type="EMBL" id="MZ594600">
    <property type="protein sequence ID" value="UFQ88670.1"/>
    <property type="molecule type" value="Genomic_DNA"/>
</dbReference>
<feature type="transmembrane region" description="Helical" evidence="20">
    <location>
        <begin position="166"/>
        <end position="190"/>
    </location>
</feature>
<protein>
    <recommendedName>
        <fullName evidence="3">Cytochrome b</fullName>
    </recommendedName>
    <alternativeName>
        <fullName evidence="17">Complex III subunit 3</fullName>
    </alternativeName>
    <alternativeName>
        <fullName evidence="18">Complex III subunit III</fullName>
    </alternativeName>
    <alternativeName>
        <fullName evidence="16">Cytochrome b-c1 complex subunit 3</fullName>
    </alternativeName>
    <alternativeName>
        <fullName evidence="19">Ubiquinol-cytochrome-c reductase complex cytochrome b subunit</fullName>
    </alternativeName>
</protein>
<evidence type="ECO:0000256" key="18">
    <source>
        <dbReference type="ARBA" id="ARBA00032600"/>
    </source>
</evidence>
<proteinExistence type="predicted"/>
<feature type="transmembrane region" description="Helical" evidence="20">
    <location>
        <begin position="20"/>
        <end position="48"/>
    </location>
</feature>
<dbReference type="GO" id="GO:0005743">
    <property type="term" value="C:mitochondrial inner membrane"/>
    <property type="evidence" value="ECO:0007669"/>
    <property type="project" value="UniProtKB-SubCell"/>
</dbReference>
<evidence type="ECO:0000256" key="20">
    <source>
        <dbReference type="SAM" id="Phobius"/>
    </source>
</evidence>
<reference evidence="23" key="1">
    <citation type="submission" date="2021-07" db="EMBL/GenBank/DDBJ databases">
        <title>Comparative characterization of mitogenomes from five orders of elasmobranch parasites indicate that total evidence analysis is superior to single genes for cestodes (Cestoda: Tapeworms).</title>
        <authorList>
            <person name="Trevisan B."/>
            <person name="Jacob Machado D."/>
            <person name="Galafasse Lahr D."/>
            <person name="Portella de Luna Marques F."/>
        </authorList>
    </citation>
    <scope>NUCLEOTIDE SEQUENCE</scope>
</reference>
<evidence type="ECO:0000256" key="5">
    <source>
        <dbReference type="ARBA" id="ARBA00022617"/>
    </source>
</evidence>
<dbReference type="SUPFAM" id="SSF81648">
    <property type="entry name" value="a domain/subunit of cytochrome bc1 complex (Ubiquinol-cytochrome c reductase)"/>
    <property type="match status" value="1"/>
</dbReference>
<dbReference type="InterPro" id="IPR016174">
    <property type="entry name" value="Di-haem_cyt_TM"/>
</dbReference>
<dbReference type="InterPro" id="IPR005798">
    <property type="entry name" value="Cyt_b/b6_C"/>
</dbReference>
<dbReference type="PANTHER" id="PTHR19271">
    <property type="entry name" value="CYTOCHROME B"/>
    <property type="match status" value="1"/>
</dbReference>
<dbReference type="AlphaFoldDB" id="A0A8K1SWY1"/>
<sequence>MVSLIRSNLIDLPTNYSLSYYWCSGFMISAFMVFQVFTGVILSLLYVADVHLSFQCVMDLTNDSFFTWCVRYWHIWGVTVLFVLFFIHMGRALYYSSYSKKGVWNVGFVLYLLTMAEAFMGYILPWHQMSYWAATVLTSIVQSVPVVGPTLYKYVVGGFSVTNVTLVRVFSAHVCLGFVILGLMVLHLFYLHKSGSNNPLFMSAGYGDVVYFHSYFTAKDFFCLVVLTFITVFFLFWSPDFVVDTEGYLEADPLTTPVNIKPEWYFLIYYAMLRSIDSKIGGLVLVLSLLFFLWVPSFNYSCPYFFMRQLTFWLICSLFLGLTYLGACHPEYPYLTVCKIFSIGIVAFMFIFKLLWWGGNNNNHLVQEVI</sequence>
<feature type="transmembrane region" description="Helical" evidence="20">
    <location>
        <begin position="72"/>
        <end position="90"/>
    </location>
</feature>
<keyword evidence="6" id="KW-0679">Respiratory chain</keyword>
<dbReference type="CDD" id="cd00284">
    <property type="entry name" value="Cytochrome_b_N"/>
    <property type="match status" value="1"/>
</dbReference>
<dbReference type="GO" id="GO:0008121">
    <property type="term" value="F:quinol-cytochrome-c reductase activity"/>
    <property type="evidence" value="ECO:0007669"/>
    <property type="project" value="TreeGrafter"/>
</dbReference>
<name>A0A8K1SWY1_9CEST</name>
<keyword evidence="10" id="KW-0249">Electron transport</keyword>
<keyword evidence="15 20" id="KW-0472">Membrane</keyword>
<dbReference type="Gene3D" id="1.20.810.10">
    <property type="entry name" value="Cytochrome Bc1 Complex, Chain C"/>
    <property type="match status" value="1"/>
</dbReference>
<gene>
    <name evidence="23" type="primary">CYB</name>
</gene>
<evidence type="ECO:0000256" key="14">
    <source>
        <dbReference type="ARBA" id="ARBA00023128"/>
    </source>
</evidence>
<evidence type="ECO:0000256" key="10">
    <source>
        <dbReference type="ARBA" id="ARBA00022982"/>
    </source>
</evidence>
<keyword evidence="14 23" id="KW-0496">Mitochondrion</keyword>
<keyword evidence="4" id="KW-0813">Transport</keyword>
<dbReference type="GO" id="GO:0006122">
    <property type="term" value="P:mitochondrial electron transport, ubiquinol to cytochrome c"/>
    <property type="evidence" value="ECO:0007669"/>
    <property type="project" value="TreeGrafter"/>
</dbReference>
<feature type="transmembrane region" description="Helical" evidence="20">
    <location>
        <begin position="334"/>
        <end position="356"/>
    </location>
</feature>
<dbReference type="Pfam" id="PF00032">
    <property type="entry name" value="Cytochrom_B_C"/>
    <property type="match status" value="1"/>
</dbReference>
<evidence type="ECO:0000256" key="11">
    <source>
        <dbReference type="ARBA" id="ARBA00022989"/>
    </source>
</evidence>